<keyword evidence="1" id="KW-0378">Hydrolase</keyword>
<dbReference type="SFLD" id="SFLDG01129">
    <property type="entry name" value="C1.5:_HAD__Beta-PGM__Phosphata"/>
    <property type="match status" value="1"/>
</dbReference>
<dbReference type="InterPro" id="IPR023214">
    <property type="entry name" value="HAD_sf"/>
</dbReference>
<gene>
    <name evidence="1" type="ORF">ACFP1K_05225</name>
</gene>
<reference evidence="2" key="1">
    <citation type="journal article" date="2019" name="Int. J. Syst. Evol. Microbiol.">
        <title>The Global Catalogue of Microorganisms (GCM) 10K type strain sequencing project: providing services to taxonomists for standard genome sequencing and annotation.</title>
        <authorList>
            <consortium name="The Broad Institute Genomics Platform"/>
            <consortium name="The Broad Institute Genome Sequencing Center for Infectious Disease"/>
            <person name="Wu L."/>
            <person name="Ma J."/>
        </authorList>
    </citation>
    <scope>NUCLEOTIDE SEQUENCE [LARGE SCALE GENOMIC DNA]</scope>
    <source>
        <strain evidence="2">JCM 30346</strain>
    </source>
</reference>
<dbReference type="Pfam" id="PF00702">
    <property type="entry name" value="Hydrolase"/>
    <property type="match status" value="1"/>
</dbReference>
<dbReference type="PANTHER" id="PTHR43611">
    <property type="entry name" value="ALPHA-D-GLUCOSE 1-PHOSPHATE PHOSPHATASE"/>
    <property type="match status" value="1"/>
</dbReference>
<accession>A0ABW1ND05</accession>
<dbReference type="EMBL" id="JBHSRF010000005">
    <property type="protein sequence ID" value="MFC6080549.1"/>
    <property type="molecule type" value="Genomic_DNA"/>
</dbReference>
<comment type="caution">
    <text evidence="1">The sequence shown here is derived from an EMBL/GenBank/DDBJ whole genome shotgun (WGS) entry which is preliminary data.</text>
</comment>
<dbReference type="SUPFAM" id="SSF56784">
    <property type="entry name" value="HAD-like"/>
    <property type="match status" value="1"/>
</dbReference>
<dbReference type="SFLD" id="SFLDS00003">
    <property type="entry name" value="Haloacid_Dehalogenase"/>
    <property type="match status" value="1"/>
</dbReference>
<dbReference type="Gene3D" id="3.40.50.1000">
    <property type="entry name" value="HAD superfamily/HAD-like"/>
    <property type="match status" value="1"/>
</dbReference>
<dbReference type="PRINTS" id="PR00413">
    <property type="entry name" value="HADHALOGNASE"/>
</dbReference>
<dbReference type="Proteomes" id="UP001596137">
    <property type="component" value="Unassembled WGS sequence"/>
</dbReference>
<dbReference type="PANTHER" id="PTHR43611:SF3">
    <property type="entry name" value="FLAVIN MONONUCLEOTIDE HYDROLASE 1, CHLOROPLATIC"/>
    <property type="match status" value="1"/>
</dbReference>
<evidence type="ECO:0000313" key="2">
    <source>
        <dbReference type="Proteomes" id="UP001596137"/>
    </source>
</evidence>
<dbReference type="NCBIfam" id="TIGR01509">
    <property type="entry name" value="HAD-SF-IA-v3"/>
    <property type="match status" value="1"/>
</dbReference>
<name>A0ABW1ND05_9ACTN</name>
<evidence type="ECO:0000313" key="1">
    <source>
        <dbReference type="EMBL" id="MFC6080549.1"/>
    </source>
</evidence>
<dbReference type="GO" id="GO:0016787">
    <property type="term" value="F:hydrolase activity"/>
    <property type="evidence" value="ECO:0007669"/>
    <property type="project" value="UniProtKB-KW"/>
</dbReference>
<protein>
    <submittedName>
        <fullName evidence="1">HAD family hydrolase</fullName>
    </submittedName>
</protein>
<sequence>MKWLLFDYGEVLCHAQPQADRDRLVAASGADAGPFWEGYWRHRLEFDRGTLTPGEYWSLVLGRAAGEAETGTLVELDVRGWTHQNDDSVAVMEELAAEGRAVALLSNAPDCVADGVERLPWIQAMPARFYSARLGLVKPDVEIYLRVAAELGADPGEVVFVDDRLVNVEGAEKAGMAAVHYRDPETLRADLRAVLAGPSR</sequence>
<dbReference type="InterPro" id="IPR006439">
    <property type="entry name" value="HAD-SF_hydro_IA"/>
</dbReference>
<proteinExistence type="predicted"/>
<dbReference type="InterPro" id="IPR036412">
    <property type="entry name" value="HAD-like_sf"/>
</dbReference>
<keyword evidence="2" id="KW-1185">Reference proteome</keyword>
<organism evidence="1 2">
    <name type="scientific">Sphaerisporangium aureirubrum</name>
    <dbReference type="NCBI Taxonomy" id="1544736"/>
    <lineage>
        <taxon>Bacteria</taxon>
        <taxon>Bacillati</taxon>
        <taxon>Actinomycetota</taxon>
        <taxon>Actinomycetes</taxon>
        <taxon>Streptosporangiales</taxon>
        <taxon>Streptosporangiaceae</taxon>
        <taxon>Sphaerisporangium</taxon>
    </lineage>
</organism>
<dbReference type="RefSeq" id="WP_380747442.1">
    <property type="nucleotide sequence ID" value="NZ_JBHSRF010000005.1"/>
</dbReference>
<dbReference type="CDD" id="cd02603">
    <property type="entry name" value="HAD_sEH-N_like"/>
    <property type="match status" value="1"/>
</dbReference>